<dbReference type="InterPro" id="IPR036422">
    <property type="entry name" value="RuBisCO_lsu_N_sf"/>
</dbReference>
<dbReference type="GO" id="GO:0015977">
    <property type="term" value="P:carbon fixation"/>
    <property type="evidence" value="ECO:0007669"/>
    <property type="project" value="InterPro"/>
</dbReference>
<evidence type="ECO:0000313" key="5">
    <source>
        <dbReference type="Proteomes" id="UP000230405"/>
    </source>
</evidence>
<dbReference type="Gene3D" id="3.30.70.150">
    <property type="entry name" value="RuBisCO large subunit, N-terminal domain"/>
    <property type="match status" value="1"/>
</dbReference>
<dbReference type="NCBIfam" id="NF003252">
    <property type="entry name" value="PRK04208.1"/>
    <property type="match status" value="1"/>
</dbReference>
<dbReference type="InterPro" id="IPR017443">
    <property type="entry name" value="RuBisCO_lsu_fd_N"/>
</dbReference>
<name>A0A2M7VFR0_9BACT</name>
<dbReference type="AlphaFoldDB" id="A0A2M7VFR0"/>
<evidence type="ECO:0000256" key="1">
    <source>
        <dbReference type="RuleBase" id="RU003834"/>
    </source>
</evidence>
<dbReference type="GO" id="GO:0000287">
    <property type="term" value="F:magnesium ion binding"/>
    <property type="evidence" value="ECO:0007669"/>
    <property type="project" value="InterPro"/>
</dbReference>
<dbReference type="SFLD" id="SFLDS00014">
    <property type="entry name" value="RuBisCO"/>
    <property type="match status" value="1"/>
</dbReference>
<dbReference type="InterPro" id="IPR000685">
    <property type="entry name" value="RuBisCO_lsu_C"/>
</dbReference>
<dbReference type="SFLD" id="SFLDG00301">
    <property type="entry name" value="RuBisCO-like_proteins"/>
    <property type="match status" value="1"/>
</dbReference>
<gene>
    <name evidence="4" type="ORF">COX77_01420</name>
</gene>
<dbReference type="Pfam" id="PF00016">
    <property type="entry name" value="RuBisCO_large"/>
    <property type="match status" value="1"/>
</dbReference>
<reference evidence="5" key="1">
    <citation type="submission" date="2017-09" db="EMBL/GenBank/DDBJ databases">
        <title>Depth-based differentiation of microbial function through sediment-hosted aquifers and enrichment of novel symbionts in the deep terrestrial subsurface.</title>
        <authorList>
            <person name="Probst A.J."/>
            <person name="Ladd B."/>
            <person name="Jarett J.K."/>
            <person name="Geller-Mcgrath D.E."/>
            <person name="Sieber C.M.K."/>
            <person name="Emerson J.B."/>
            <person name="Anantharaman K."/>
            <person name="Thomas B.C."/>
            <person name="Malmstrom R."/>
            <person name="Stieglmeier M."/>
            <person name="Klingl A."/>
            <person name="Woyke T."/>
            <person name="Ryan C.M."/>
            <person name="Banfield J.F."/>
        </authorList>
    </citation>
    <scope>NUCLEOTIDE SEQUENCE [LARGE SCALE GENOMIC DNA]</scope>
</reference>
<dbReference type="SUPFAM" id="SSF54966">
    <property type="entry name" value="RuBisCO, large subunit, small (N-terminal) domain"/>
    <property type="match status" value="1"/>
</dbReference>
<evidence type="ECO:0000313" key="4">
    <source>
        <dbReference type="EMBL" id="PIZ99488.1"/>
    </source>
</evidence>
<accession>A0A2M7VFR0</accession>
<dbReference type="EMBL" id="PFPO01000025">
    <property type="protein sequence ID" value="PIZ99488.1"/>
    <property type="molecule type" value="Genomic_DNA"/>
</dbReference>
<sequence length="411" mass="45533">MYNQYNFNWLNKKINSNNYLVVDFYFTSKLPFNEAAHAIAGESSIGTWTKIGGLTKAQYQKLSPKIIQQKQKQGIVRIAYPLALFEFNNLPQFLSSIVGNIFSMKVVEQLRLLSIKFPDQYLNSFAGPAFGISGIRKLLKIHKRPIIGSIVKPKVGFNAQEQADAAYTLWSNGVDVVKDDENLTSLAFNKFDDRAKYLLLNLKKAEKKTGQKKMAIINITAPYQEALRRARLIKKLGGTCMMVDVVAMGISAIQSLRQENLQLVMHGHRAGHSLFTRNEHHGMTMYAYAQLLRLAGIDQLHTGTIVGKMDGIKKEIQEIDLFLKSKFGKLLPVMPIASGGLHPALITDLIKYLGNDVIINFGGGIFGHPSGVAAGAQAAQAAIMAVSRGIDLKTAAKTHSFLAEALKFWHN</sequence>
<dbReference type="PANTHER" id="PTHR42704">
    <property type="entry name" value="RIBULOSE BISPHOSPHATE CARBOXYLASE"/>
    <property type="match status" value="1"/>
</dbReference>
<dbReference type="InterPro" id="IPR036376">
    <property type="entry name" value="RuBisCO_lsu_C_sf"/>
</dbReference>
<dbReference type="Pfam" id="PF02788">
    <property type="entry name" value="RuBisCO_large_N"/>
    <property type="match status" value="1"/>
</dbReference>
<proteinExistence type="inferred from homology"/>
<dbReference type="PANTHER" id="PTHR42704:SF17">
    <property type="entry name" value="RIBULOSE BISPHOSPHATE CARBOXYLASE LARGE CHAIN"/>
    <property type="match status" value="1"/>
</dbReference>
<dbReference type="Proteomes" id="UP000230405">
    <property type="component" value="Unassembled WGS sequence"/>
</dbReference>
<comment type="similarity">
    <text evidence="1">Belongs to the RuBisCO large chain family.</text>
</comment>
<feature type="domain" description="Ribulose bisphosphate carboxylase large subunit ferrodoxin-like N-terminal" evidence="3">
    <location>
        <begin position="17"/>
        <end position="121"/>
    </location>
</feature>
<dbReference type="SUPFAM" id="SSF51649">
    <property type="entry name" value="RuBisCo, C-terminal domain"/>
    <property type="match status" value="1"/>
</dbReference>
<dbReference type="Gene3D" id="3.20.20.110">
    <property type="entry name" value="Ribulose bisphosphate carboxylase, large subunit, C-terminal domain"/>
    <property type="match status" value="1"/>
</dbReference>
<evidence type="ECO:0000259" key="3">
    <source>
        <dbReference type="Pfam" id="PF02788"/>
    </source>
</evidence>
<organism evidence="4 5">
    <name type="scientific">Candidatus Komeilibacteria bacterium CG_4_10_14_0_2_um_filter_37_10</name>
    <dbReference type="NCBI Taxonomy" id="1974470"/>
    <lineage>
        <taxon>Bacteria</taxon>
        <taxon>Candidatus Komeiliibacteriota</taxon>
    </lineage>
</organism>
<evidence type="ECO:0000259" key="2">
    <source>
        <dbReference type="Pfam" id="PF00016"/>
    </source>
</evidence>
<feature type="domain" description="Ribulose bisphosphate carboxylase large subunit C-terminal" evidence="2">
    <location>
        <begin position="131"/>
        <end position="409"/>
    </location>
</feature>
<protein>
    <submittedName>
        <fullName evidence="4">Ribulose-bisphosphate carboxylase large subunit</fullName>
    </submittedName>
</protein>
<dbReference type="GO" id="GO:0016984">
    <property type="term" value="F:ribulose-bisphosphate carboxylase activity"/>
    <property type="evidence" value="ECO:0007669"/>
    <property type="project" value="InterPro"/>
</dbReference>
<dbReference type="InterPro" id="IPR033966">
    <property type="entry name" value="RuBisCO"/>
</dbReference>
<comment type="caution">
    <text evidence="4">The sequence shown here is derived from an EMBL/GenBank/DDBJ whole genome shotgun (WGS) entry which is preliminary data.</text>
</comment>